<dbReference type="GO" id="GO:0009279">
    <property type="term" value="C:cell outer membrane"/>
    <property type="evidence" value="ECO:0007669"/>
    <property type="project" value="UniProtKB-SubCell"/>
</dbReference>
<evidence type="ECO:0000256" key="3">
    <source>
        <dbReference type="ARBA" id="ARBA00023237"/>
    </source>
</evidence>
<dbReference type="Proteomes" id="UP000254848">
    <property type="component" value="Unassembled WGS sequence"/>
</dbReference>
<dbReference type="PROSITE" id="PS51257">
    <property type="entry name" value="PROKAR_LIPOPROTEIN"/>
    <property type="match status" value="1"/>
</dbReference>
<evidence type="ECO:0000313" key="5">
    <source>
        <dbReference type="EMBL" id="RDK91998.1"/>
    </source>
</evidence>
<name>A0A370QRW4_9GAMM</name>
<dbReference type="InterPro" id="IPR042268">
    <property type="entry name" value="BamC_C"/>
</dbReference>
<dbReference type="InterPro" id="IPR014524">
    <property type="entry name" value="BamC"/>
</dbReference>
<dbReference type="GO" id="GO:0043165">
    <property type="term" value="P:Gram-negative-bacterium-type cell outer membrane assembly"/>
    <property type="evidence" value="ECO:0007669"/>
    <property type="project" value="UniProtKB-UniRule"/>
</dbReference>
<comment type="caution">
    <text evidence="5">The sequence shown here is derived from an EMBL/GenBank/DDBJ whole genome shotgun (WGS) entry which is preliminary data.</text>
</comment>
<keyword evidence="4" id="KW-0564">Palmitate</keyword>
<dbReference type="Pfam" id="PF06804">
    <property type="entry name" value="Lipoprotein_18"/>
    <property type="match status" value="1"/>
</dbReference>
<comment type="subunit">
    <text evidence="4">Part of the Bam complex, which is composed of the outer membrane protein BamA, and four lipoproteins BamB, BamC, BamD and BamE.</text>
</comment>
<keyword evidence="3 4" id="KW-0998">Cell outer membrane</keyword>
<reference evidence="5 6" key="1">
    <citation type="submission" date="2018-07" db="EMBL/GenBank/DDBJ databases">
        <title>Genomic Encyclopedia of Type Strains, Phase IV (KMG-IV): sequencing the most valuable type-strain genomes for metagenomic binning, comparative biology and taxonomic classification.</title>
        <authorList>
            <person name="Goeker M."/>
        </authorList>
    </citation>
    <scope>NUCLEOTIDE SEQUENCE [LARGE SCALE GENOMIC DNA]</scope>
    <source>
        <strain evidence="5 6">DSM 103736</strain>
    </source>
</reference>
<dbReference type="OrthoDB" id="5686855at2"/>
<dbReference type="InterPro" id="IPR010653">
    <property type="entry name" value="NlpB/DapX"/>
</dbReference>
<evidence type="ECO:0000256" key="1">
    <source>
        <dbReference type="ARBA" id="ARBA00022729"/>
    </source>
</evidence>
<dbReference type="Gene3D" id="3.30.530.50">
    <property type="match status" value="1"/>
</dbReference>
<dbReference type="AlphaFoldDB" id="A0A370QRW4"/>
<comment type="function">
    <text evidence="4">Part of the outer membrane protein assembly complex, which is involved in assembly and insertion of beta-barrel proteins into the outer membrane.</text>
</comment>
<comment type="similarity">
    <text evidence="4">Belongs to the BamC family.</text>
</comment>
<gene>
    <name evidence="4" type="primary">bamC</name>
    <name evidence="5" type="ORF">C8D90_104150</name>
</gene>
<dbReference type="GO" id="GO:0051205">
    <property type="term" value="P:protein insertion into membrane"/>
    <property type="evidence" value="ECO:0007669"/>
    <property type="project" value="UniProtKB-UniRule"/>
</dbReference>
<comment type="subcellular location">
    <subcellularLocation>
        <location evidence="4">Cell outer membrane</location>
        <topology evidence="4">Lipid-anchor</topology>
    </subcellularLocation>
</comment>
<organism evidence="5 6">
    <name type="scientific">Enterobacillus tribolii</name>
    <dbReference type="NCBI Taxonomy" id="1487935"/>
    <lineage>
        <taxon>Bacteria</taxon>
        <taxon>Pseudomonadati</taxon>
        <taxon>Pseudomonadota</taxon>
        <taxon>Gammaproteobacteria</taxon>
        <taxon>Enterobacterales</taxon>
        <taxon>Hafniaceae</taxon>
        <taxon>Enterobacillus</taxon>
    </lineage>
</organism>
<evidence type="ECO:0000256" key="4">
    <source>
        <dbReference type="HAMAP-Rule" id="MF_00924"/>
    </source>
</evidence>
<dbReference type="NCBIfam" id="NF008674">
    <property type="entry name" value="PRK11679.1"/>
    <property type="match status" value="1"/>
</dbReference>
<dbReference type="PIRSF" id="PIRSF026343">
    <property type="entry name" value="NlpB"/>
    <property type="match status" value="1"/>
</dbReference>
<keyword evidence="1 4" id="KW-0732">Signal</keyword>
<keyword evidence="6" id="KW-1185">Reference proteome</keyword>
<keyword evidence="2 4" id="KW-0472">Membrane</keyword>
<dbReference type="Gene3D" id="3.30.310.170">
    <property type="entry name" value="Outer membrane protein assembly factor BamC"/>
    <property type="match status" value="1"/>
</dbReference>
<dbReference type="RefSeq" id="WP_115458329.1">
    <property type="nucleotide sequence ID" value="NZ_QRAP01000004.1"/>
</dbReference>
<proteinExistence type="inferred from homology"/>
<evidence type="ECO:0000256" key="2">
    <source>
        <dbReference type="ARBA" id="ARBA00023136"/>
    </source>
</evidence>
<dbReference type="EMBL" id="QRAP01000004">
    <property type="protein sequence ID" value="RDK91998.1"/>
    <property type="molecule type" value="Genomic_DNA"/>
</dbReference>
<evidence type="ECO:0000313" key="6">
    <source>
        <dbReference type="Proteomes" id="UP000254848"/>
    </source>
</evidence>
<sequence>MAYSVQKSAVVKIVGVSLVMLLAACSSDQRYKRQVSGDESYLESPALAGLQSPSGMILPVQNGTYDIRLDADKGLVGKALDIRPPSQPLALLNGSRGQFVGDTATLLVENNPANSGLWARVAGIVQQKGYTIASRDDAHQSLTTDWISFERLDEDVQYKGRYQIGVQSQGYQSVLTVKSLGLQQGDSPVAESSQVQRYTVSMMNSIASSLDKAQADSEAARASRMAGMMDVQSGADDTGLPLLVVRGPYTVVWDRLPNVLERVGMKVGDRSRPQGTVEVKYRSLSSSGWDALGVKDPDIKDGDYKIQVGDLDNRTSLQFIDSKGQPLTQAKNDALVSVFQSAFNRISSK</sequence>
<accession>A0A370QRW4</accession>
<protein>
    <recommendedName>
        <fullName evidence="4">Outer membrane protein assembly factor BamC</fullName>
    </recommendedName>
</protein>
<dbReference type="HAMAP" id="MF_00924">
    <property type="entry name" value="OM_assembly_BamC"/>
    <property type="match status" value="1"/>
</dbReference>
<keyword evidence="4" id="KW-0449">Lipoprotein</keyword>